<dbReference type="PATRIC" id="fig|658445.3.peg.5204"/>
<evidence type="ECO:0000259" key="3">
    <source>
        <dbReference type="PROSITE" id="PS51898"/>
    </source>
</evidence>
<evidence type="ECO:0000256" key="1">
    <source>
        <dbReference type="ARBA" id="ARBA00022908"/>
    </source>
</evidence>
<dbReference type="EMBL" id="CP005974">
    <property type="protein sequence ID" value="AJR09789.1"/>
    <property type="molecule type" value="Genomic_DNA"/>
</dbReference>
<organism evidence="4 5">
    <name type="scientific">Photobacterium gaetbulicola Gung47</name>
    <dbReference type="NCBI Taxonomy" id="658445"/>
    <lineage>
        <taxon>Bacteria</taxon>
        <taxon>Pseudomonadati</taxon>
        <taxon>Pseudomonadota</taxon>
        <taxon>Gammaproteobacteria</taxon>
        <taxon>Vibrionales</taxon>
        <taxon>Vibrionaceae</taxon>
        <taxon>Photobacterium</taxon>
    </lineage>
</organism>
<dbReference type="InterPro" id="IPR011010">
    <property type="entry name" value="DNA_brk_join_enz"/>
</dbReference>
<dbReference type="PROSITE" id="PS51898">
    <property type="entry name" value="TYR_RECOMBINASE"/>
    <property type="match status" value="1"/>
</dbReference>
<sequence length="186" mass="21298">MAEVQAVKSRDTIQLISHLLEIRHSQQMADIWNVGLNLALRISDLLAIKFSDIDEDKLTIHESKTGKKAQIILNPKSLSIIHRIQQENPHHIYLFQSYRNQQAINSPAKPLSRRAVSKAFASIGEEIKLSLGTHSMRKTRGYHLYQSTKDIGRVMRMLRHSSEGVTLRYIGITQDDIDSDFRELVL</sequence>
<dbReference type="InterPro" id="IPR013762">
    <property type="entry name" value="Integrase-like_cat_sf"/>
</dbReference>
<evidence type="ECO:0000256" key="2">
    <source>
        <dbReference type="ARBA" id="ARBA00023172"/>
    </source>
</evidence>
<evidence type="ECO:0000313" key="4">
    <source>
        <dbReference type="EMBL" id="AJR09789.1"/>
    </source>
</evidence>
<protein>
    <submittedName>
        <fullName evidence="4">Phage integrase family protein</fullName>
    </submittedName>
</protein>
<dbReference type="Pfam" id="PF00589">
    <property type="entry name" value="Phage_integrase"/>
    <property type="match status" value="1"/>
</dbReference>
<dbReference type="Gene3D" id="1.10.443.10">
    <property type="entry name" value="Intergrase catalytic core"/>
    <property type="match status" value="1"/>
</dbReference>
<dbReference type="OrthoDB" id="9788852at2"/>
<dbReference type="PANTHER" id="PTHR30349">
    <property type="entry name" value="PHAGE INTEGRASE-RELATED"/>
    <property type="match status" value="1"/>
</dbReference>
<dbReference type="InterPro" id="IPR050090">
    <property type="entry name" value="Tyrosine_recombinase_XerCD"/>
</dbReference>
<keyword evidence="2" id="KW-0233">DNA recombination</keyword>
<dbReference type="InterPro" id="IPR002104">
    <property type="entry name" value="Integrase_catalytic"/>
</dbReference>
<dbReference type="PANTHER" id="PTHR30349:SF82">
    <property type="entry name" value="INTEGRASE_RECOMBINASE YOEC-RELATED"/>
    <property type="match status" value="1"/>
</dbReference>
<name>A0A0C5WXS6_9GAMM</name>
<feature type="domain" description="Tyr recombinase" evidence="3">
    <location>
        <begin position="2"/>
        <end position="182"/>
    </location>
</feature>
<keyword evidence="1" id="KW-0229">DNA integration</keyword>
<proteinExistence type="predicted"/>
<dbReference type="GO" id="GO:0003677">
    <property type="term" value="F:DNA binding"/>
    <property type="evidence" value="ECO:0007669"/>
    <property type="project" value="InterPro"/>
</dbReference>
<dbReference type="SUPFAM" id="SSF56349">
    <property type="entry name" value="DNA breaking-rejoining enzymes"/>
    <property type="match status" value="1"/>
</dbReference>
<dbReference type="HOGENOM" id="CLU_027562_33_1_6"/>
<keyword evidence="5" id="KW-1185">Reference proteome</keyword>
<evidence type="ECO:0000313" key="5">
    <source>
        <dbReference type="Proteomes" id="UP000032303"/>
    </source>
</evidence>
<dbReference type="STRING" id="658445.H744_2c3145"/>
<dbReference type="Proteomes" id="UP000032303">
    <property type="component" value="Chromosome 2"/>
</dbReference>
<dbReference type="GO" id="GO:0015074">
    <property type="term" value="P:DNA integration"/>
    <property type="evidence" value="ECO:0007669"/>
    <property type="project" value="UniProtKB-KW"/>
</dbReference>
<dbReference type="KEGG" id="pgb:H744_2c3145"/>
<dbReference type="GO" id="GO:0006310">
    <property type="term" value="P:DNA recombination"/>
    <property type="evidence" value="ECO:0007669"/>
    <property type="project" value="UniProtKB-KW"/>
</dbReference>
<reference evidence="4 5" key="1">
    <citation type="submission" date="2013-05" db="EMBL/GenBank/DDBJ databases">
        <title>Complete genome sequence of the lipase-producing bacterium Photobacterium gaetbulicola Gung47.</title>
        <authorList>
            <person name="Kim Y.-O."/>
        </authorList>
    </citation>
    <scope>NUCLEOTIDE SEQUENCE [LARGE SCALE GENOMIC DNA]</scope>
    <source>
        <strain evidence="4 5">Gung47</strain>
    </source>
</reference>
<dbReference type="AlphaFoldDB" id="A0A0C5WXS6"/>
<gene>
    <name evidence="4" type="ORF">H744_2c3145</name>
</gene>
<accession>A0A0C5WXS6</accession>